<dbReference type="GO" id="GO:0006952">
    <property type="term" value="P:defense response"/>
    <property type="evidence" value="ECO:0007669"/>
    <property type="project" value="UniProtKB-ARBA"/>
</dbReference>
<dbReference type="InterPro" id="IPR050647">
    <property type="entry name" value="Plant_LRR-RLKs"/>
</dbReference>
<evidence type="ECO:0000256" key="7">
    <source>
        <dbReference type="ARBA" id="ARBA00022737"/>
    </source>
</evidence>
<dbReference type="FunFam" id="1.10.510.10:FF:000267">
    <property type="entry name" value="probable LRR receptor-like serine/threonine-protein kinase IRK"/>
    <property type="match status" value="1"/>
</dbReference>
<dbReference type="Pfam" id="PF08263">
    <property type="entry name" value="LRRNT_2"/>
    <property type="match status" value="1"/>
</dbReference>
<dbReference type="FunFam" id="3.80.10.10:FF:000275">
    <property type="entry name" value="Leucine-rich repeat receptor-like protein kinase"/>
    <property type="match status" value="1"/>
</dbReference>
<keyword evidence="6" id="KW-0732">Signal</keyword>
<dbReference type="SUPFAM" id="SSF56112">
    <property type="entry name" value="Protein kinase-like (PK-like)"/>
    <property type="match status" value="1"/>
</dbReference>
<keyword evidence="4" id="KW-0433">Leucine-rich repeat</keyword>
<dbReference type="InterPro" id="IPR011009">
    <property type="entry name" value="Kinase-like_dom_sf"/>
</dbReference>
<sequence>MYTNPIISSTVFNHHSYQYIMKFDSMLIRIFCTLFSISCAVAAVSGDDGSLQLNDDVLGLIVFKSGLHDRSLHLAGWTEDDNTPCGWKFVQCNPANGRVYRLSLDGLGLSGKIGRGLEKLQYLEVLSLSGNNLSGRIPPQLGLLPHLKTLNLSRNSLSGSIPLSLSTKTTSIRFLDLSRNRLSGPVYDNMLENWSLLRYLSLAENHLEGPVPSTLSKCTLLNHLNLSNNHFSGQLNMRFSGLGWRGLERLRSLDLSNNEFFGQLPPLPHNLKELFLQGNKLSGEIPIDLLLGFYCPHLIRLDLSGNLFTGTLPSLQRLNNSLSFLSLSNNLLDGDFPEWIGKMSSLEYLDLSRNGFRGSIPDSIGGLNMLKHLSLNDNKLTGEIPKSLVSCNALTVLRLRGNKLTGPIPEGLFGVGLVLLDLSGNSLNGSIPPGSGKLIESLQVMDLSVNNLTGNIPPEMGLLSSLRYLNLSWNDFHSRLIPEVGYSQNLIVLDLRNSALTGSIPGDVCESGSLKILQLDENSLTGSIPDEIGNCSSLYLLSLSHNNISGTIPRSLSMLSKLMILKLEVNQLSGEIPMQLGKLKNLLAVNVSHNRLIGQLPSGSIFQNLDSSAIEDNLGICSRLLKGPCKTHAEKPLVINPFEYANQTDNDDVYYDGQGHGDKPLGSPGPHKFLSVSAILAISAAAIIAVGVMVVTVANATVKRRISLAENGRESMCSDSSRSHHSMATGQLILFGSKSSPHQIDHISFESVLRSSIEVGEGVFGTVYKAPLEGEGNRVIAIKKLTASKFVLQHPEEFDREVRALGNARHPNLIPLRGYYWTPHLQLLVSDFVTGGNLESKLRPEMAGSQMTWPVRFKIMVGTAKGLAHLHHSCQPPIVHYNVKPSNILLDENLNPRISDFGLARLVTKLDVHVMSNRLQDAIGYVAPELTRQNLKVSEKCDVYGFGMLVLELVTGRRPVEYYGEDTVVVLNDHVRVLLEQGNVLDCVDPSMGGSYPVEEVLPVLKLALVCTSHIPSSRPSMADVVQILQVIITPIPAQS</sequence>
<evidence type="ECO:0000256" key="10">
    <source>
        <dbReference type="ARBA" id="ARBA00022989"/>
    </source>
</evidence>
<evidence type="ECO:0000256" key="1">
    <source>
        <dbReference type="ARBA" id="ARBA00004479"/>
    </source>
</evidence>
<dbReference type="Pfam" id="PF00560">
    <property type="entry name" value="LRR_1"/>
    <property type="match status" value="7"/>
</dbReference>
<dbReference type="PROSITE" id="PS50011">
    <property type="entry name" value="PROTEIN_KINASE_DOM"/>
    <property type="match status" value="1"/>
</dbReference>
<dbReference type="Pfam" id="PF00069">
    <property type="entry name" value="Pkinase"/>
    <property type="match status" value="1"/>
</dbReference>
<feature type="domain" description="Protein kinase" evidence="16">
    <location>
        <begin position="753"/>
        <end position="1033"/>
    </location>
</feature>
<dbReference type="InterPro" id="IPR000719">
    <property type="entry name" value="Prot_kinase_dom"/>
</dbReference>
<evidence type="ECO:0000256" key="2">
    <source>
        <dbReference type="ARBA" id="ARBA00009592"/>
    </source>
</evidence>
<evidence type="ECO:0000256" key="13">
    <source>
        <dbReference type="ARBA" id="ARBA00023180"/>
    </source>
</evidence>
<evidence type="ECO:0000256" key="6">
    <source>
        <dbReference type="ARBA" id="ARBA00022729"/>
    </source>
</evidence>
<gene>
    <name evidence="17" type="ORF">CEPIT_LOCUS35361</name>
</gene>
<dbReference type="GO" id="GO:0004672">
    <property type="term" value="F:protein kinase activity"/>
    <property type="evidence" value="ECO:0007669"/>
    <property type="project" value="InterPro"/>
</dbReference>
<evidence type="ECO:0000256" key="5">
    <source>
        <dbReference type="ARBA" id="ARBA00022692"/>
    </source>
</evidence>
<proteinExistence type="inferred from homology"/>
<keyword evidence="3" id="KW-0597">Phosphoprotein</keyword>
<dbReference type="GO" id="GO:0005524">
    <property type="term" value="F:ATP binding"/>
    <property type="evidence" value="ECO:0007669"/>
    <property type="project" value="UniProtKB-UniRule"/>
</dbReference>
<dbReference type="CDD" id="cd14066">
    <property type="entry name" value="STKc_IRAK"/>
    <property type="match status" value="1"/>
</dbReference>
<keyword evidence="13" id="KW-0325">Glycoprotein</keyword>
<dbReference type="Gene3D" id="3.30.200.20">
    <property type="entry name" value="Phosphorylase Kinase, domain 1"/>
    <property type="match status" value="1"/>
</dbReference>
<reference evidence="17" key="1">
    <citation type="submission" date="2022-07" db="EMBL/GenBank/DDBJ databases">
        <authorList>
            <person name="Macas J."/>
            <person name="Novak P."/>
            <person name="Neumann P."/>
        </authorList>
    </citation>
    <scope>NUCLEOTIDE SEQUENCE</scope>
</reference>
<protein>
    <recommendedName>
        <fullName evidence="16">Protein kinase domain-containing protein</fullName>
    </recommendedName>
</protein>
<evidence type="ECO:0000313" key="18">
    <source>
        <dbReference type="Proteomes" id="UP001152523"/>
    </source>
</evidence>
<evidence type="ECO:0000256" key="9">
    <source>
        <dbReference type="ARBA" id="ARBA00022840"/>
    </source>
</evidence>
<evidence type="ECO:0000259" key="16">
    <source>
        <dbReference type="PROSITE" id="PS50011"/>
    </source>
</evidence>
<keyword evidence="11 15" id="KW-0472">Membrane</keyword>
<accession>A0AAV0FLX6</accession>
<dbReference type="EMBL" id="CAMAPF010000996">
    <property type="protein sequence ID" value="CAH9136554.1"/>
    <property type="molecule type" value="Genomic_DNA"/>
</dbReference>
<comment type="similarity">
    <text evidence="2">Belongs to the RLP family.</text>
</comment>
<evidence type="ECO:0000256" key="14">
    <source>
        <dbReference type="PROSITE-ProRule" id="PRU10141"/>
    </source>
</evidence>
<keyword evidence="8 14" id="KW-0547">Nucleotide-binding</keyword>
<dbReference type="PANTHER" id="PTHR48056">
    <property type="entry name" value="LRR RECEPTOR-LIKE SERINE/THREONINE-PROTEIN KINASE-RELATED"/>
    <property type="match status" value="1"/>
</dbReference>
<keyword evidence="10 15" id="KW-1133">Transmembrane helix</keyword>
<evidence type="ECO:0000313" key="17">
    <source>
        <dbReference type="EMBL" id="CAH9136554.1"/>
    </source>
</evidence>
<evidence type="ECO:0000256" key="15">
    <source>
        <dbReference type="SAM" id="Phobius"/>
    </source>
</evidence>
<name>A0AAV0FLX6_9ASTE</name>
<dbReference type="FunFam" id="3.80.10.10:FF:000317">
    <property type="entry name" value="Inactive leucine-rich repeat receptor-like protein kinase"/>
    <property type="match status" value="1"/>
</dbReference>
<dbReference type="SUPFAM" id="SSF52058">
    <property type="entry name" value="L domain-like"/>
    <property type="match status" value="2"/>
</dbReference>
<dbReference type="Pfam" id="PF23598">
    <property type="entry name" value="LRR_14"/>
    <property type="match status" value="1"/>
</dbReference>
<keyword evidence="9 14" id="KW-0067">ATP-binding</keyword>
<feature type="binding site" evidence="14">
    <location>
        <position position="784"/>
    </location>
    <ligand>
        <name>ATP</name>
        <dbReference type="ChEBI" id="CHEBI:30616"/>
    </ligand>
</feature>
<comment type="caution">
    <text evidence="17">The sequence shown here is derived from an EMBL/GenBank/DDBJ whole genome shotgun (WGS) entry which is preliminary data.</text>
</comment>
<dbReference type="InterPro" id="IPR001611">
    <property type="entry name" value="Leu-rich_rpt"/>
</dbReference>
<dbReference type="Gene3D" id="1.10.510.10">
    <property type="entry name" value="Transferase(Phosphotransferase) domain 1"/>
    <property type="match status" value="1"/>
</dbReference>
<evidence type="ECO:0000256" key="4">
    <source>
        <dbReference type="ARBA" id="ARBA00022614"/>
    </source>
</evidence>
<evidence type="ECO:0000256" key="12">
    <source>
        <dbReference type="ARBA" id="ARBA00023170"/>
    </source>
</evidence>
<dbReference type="InterPro" id="IPR032675">
    <property type="entry name" value="LRR_dom_sf"/>
</dbReference>
<evidence type="ECO:0000256" key="3">
    <source>
        <dbReference type="ARBA" id="ARBA00022553"/>
    </source>
</evidence>
<keyword evidence="12" id="KW-0675">Receptor</keyword>
<evidence type="ECO:0000256" key="11">
    <source>
        <dbReference type="ARBA" id="ARBA00023136"/>
    </source>
</evidence>
<keyword evidence="18" id="KW-1185">Reference proteome</keyword>
<dbReference type="InterPro" id="IPR055414">
    <property type="entry name" value="LRR_R13L4/SHOC2-like"/>
</dbReference>
<dbReference type="Proteomes" id="UP001152523">
    <property type="component" value="Unassembled WGS sequence"/>
</dbReference>
<keyword evidence="7" id="KW-0677">Repeat</keyword>
<dbReference type="Gene3D" id="3.80.10.10">
    <property type="entry name" value="Ribonuclease Inhibitor"/>
    <property type="match status" value="3"/>
</dbReference>
<dbReference type="GO" id="GO:0016020">
    <property type="term" value="C:membrane"/>
    <property type="evidence" value="ECO:0007669"/>
    <property type="project" value="UniProtKB-SubCell"/>
</dbReference>
<dbReference type="InterPro" id="IPR003591">
    <property type="entry name" value="Leu-rich_rpt_typical-subtyp"/>
</dbReference>
<dbReference type="SMART" id="SM00369">
    <property type="entry name" value="LRR_TYP"/>
    <property type="match status" value="8"/>
</dbReference>
<dbReference type="GO" id="GO:0033612">
    <property type="term" value="F:receptor serine/threonine kinase binding"/>
    <property type="evidence" value="ECO:0007669"/>
    <property type="project" value="TreeGrafter"/>
</dbReference>
<organism evidence="17 18">
    <name type="scientific">Cuscuta epithymum</name>
    <dbReference type="NCBI Taxonomy" id="186058"/>
    <lineage>
        <taxon>Eukaryota</taxon>
        <taxon>Viridiplantae</taxon>
        <taxon>Streptophyta</taxon>
        <taxon>Embryophyta</taxon>
        <taxon>Tracheophyta</taxon>
        <taxon>Spermatophyta</taxon>
        <taxon>Magnoliopsida</taxon>
        <taxon>eudicotyledons</taxon>
        <taxon>Gunneridae</taxon>
        <taxon>Pentapetalae</taxon>
        <taxon>asterids</taxon>
        <taxon>lamiids</taxon>
        <taxon>Solanales</taxon>
        <taxon>Convolvulaceae</taxon>
        <taxon>Cuscuteae</taxon>
        <taxon>Cuscuta</taxon>
        <taxon>Cuscuta subgen. Cuscuta</taxon>
    </lineage>
</organism>
<dbReference type="PROSITE" id="PS00107">
    <property type="entry name" value="PROTEIN_KINASE_ATP"/>
    <property type="match status" value="1"/>
</dbReference>
<keyword evidence="5 15" id="KW-0812">Transmembrane</keyword>
<dbReference type="GO" id="GO:0051707">
    <property type="term" value="P:response to other organism"/>
    <property type="evidence" value="ECO:0007669"/>
    <property type="project" value="UniProtKB-ARBA"/>
</dbReference>
<feature type="transmembrane region" description="Helical" evidence="15">
    <location>
        <begin position="673"/>
        <end position="698"/>
    </location>
</feature>
<dbReference type="AlphaFoldDB" id="A0AAV0FLX6"/>
<dbReference type="PANTHER" id="PTHR48056:SF39">
    <property type="entry name" value="PROTEIN KINASE DOMAIN-CONTAINING PROTEIN"/>
    <property type="match status" value="1"/>
</dbReference>
<dbReference type="InterPro" id="IPR017441">
    <property type="entry name" value="Protein_kinase_ATP_BS"/>
</dbReference>
<evidence type="ECO:0000256" key="8">
    <source>
        <dbReference type="ARBA" id="ARBA00022741"/>
    </source>
</evidence>
<dbReference type="Pfam" id="PF13855">
    <property type="entry name" value="LRR_8"/>
    <property type="match status" value="1"/>
</dbReference>
<dbReference type="InterPro" id="IPR013210">
    <property type="entry name" value="LRR_N_plant-typ"/>
</dbReference>
<comment type="subcellular location">
    <subcellularLocation>
        <location evidence="1">Membrane</location>
        <topology evidence="1">Single-pass type I membrane protein</topology>
    </subcellularLocation>
</comment>